<dbReference type="AlphaFoldDB" id="A0A2P2QUA0"/>
<protein>
    <submittedName>
        <fullName evidence="2">Uncharacterized protein</fullName>
    </submittedName>
</protein>
<evidence type="ECO:0000313" key="2">
    <source>
        <dbReference type="EMBL" id="MBX70451.1"/>
    </source>
</evidence>
<keyword evidence="1" id="KW-0812">Transmembrane</keyword>
<sequence>MQVKIECLSPVKCVLYLNRISDPIMINAMVQQNLSVLSSRCAYNLFLYSSLAFFLCLILFITLHHDSSSALLCFAS</sequence>
<reference evidence="2" key="1">
    <citation type="submission" date="2018-02" db="EMBL/GenBank/DDBJ databases">
        <title>Rhizophora mucronata_Transcriptome.</title>
        <authorList>
            <person name="Meera S.P."/>
            <person name="Sreeshan A."/>
            <person name="Augustine A."/>
        </authorList>
    </citation>
    <scope>NUCLEOTIDE SEQUENCE</scope>
    <source>
        <tissue evidence="2">Leaf</tissue>
    </source>
</reference>
<keyword evidence="1" id="KW-1133">Transmembrane helix</keyword>
<evidence type="ECO:0000256" key="1">
    <source>
        <dbReference type="SAM" id="Phobius"/>
    </source>
</evidence>
<accession>A0A2P2QUA0</accession>
<name>A0A2P2QUA0_RHIMU</name>
<organism evidence="2">
    <name type="scientific">Rhizophora mucronata</name>
    <name type="common">Asiatic mangrove</name>
    <dbReference type="NCBI Taxonomy" id="61149"/>
    <lineage>
        <taxon>Eukaryota</taxon>
        <taxon>Viridiplantae</taxon>
        <taxon>Streptophyta</taxon>
        <taxon>Embryophyta</taxon>
        <taxon>Tracheophyta</taxon>
        <taxon>Spermatophyta</taxon>
        <taxon>Magnoliopsida</taxon>
        <taxon>eudicotyledons</taxon>
        <taxon>Gunneridae</taxon>
        <taxon>Pentapetalae</taxon>
        <taxon>rosids</taxon>
        <taxon>fabids</taxon>
        <taxon>Malpighiales</taxon>
        <taxon>Rhizophoraceae</taxon>
        <taxon>Rhizophora</taxon>
    </lineage>
</organism>
<dbReference type="EMBL" id="GGEC01089967">
    <property type="protein sequence ID" value="MBX70451.1"/>
    <property type="molecule type" value="Transcribed_RNA"/>
</dbReference>
<proteinExistence type="predicted"/>
<keyword evidence="1" id="KW-0472">Membrane</keyword>
<feature type="transmembrane region" description="Helical" evidence="1">
    <location>
        <begin position="45"/>
        <end position="63"/>
    </location>
</feature>